<dbReference type="AlphaFoldDB" id="A0AA38LS02"/>
<dbReference type="OMA" id="KARMKFQ"/>
<feature type="non-terminal residue" evidence="2">
    <location>
        <position position="1"/>
    </location>
</feature>
<evidence type="ECO:0000256" key="1">
    <source>
        <dbReference type="SAM" id="MobiDB-lite"/>
    </source>
</evidence>
<feature type="compositionally biased region" description="Polar residues" evidence="1">
    <location>
        <begin position="28"/>
        <end position="37"/>
    </location>
</feature>
<protein>
    <submittedName>
        <fullName evidence="2">Uncharacterized protein</fullName>
    </submittedName>
</protein>
<dbReference type="PANTHER" id="PTHR31968">
    <property type="entry name" value="SERINE/ARGININE-RELATED PROTEIN 53"/>
    <property type="match status" value="1"/>
</dbReference>
<reference evidence="2 3" key="1">
    <citation type="journal article" date="2021" name="Nat. Plants">
        <title>The Taxus genome provides insights into paclitaxel biosynthesis.</title>
        <authorList>
            <person name="Xiong X."/>
            <person name="Gou J."/>
            <person name="Liao Q."/>
            <person name="Li Y."/>
            <person name="Zhou Q."/>
            <person name="Bi G."/>
            <person name="Li C."/>
            <person name="Du R."/>
            <person name="Wang X."/>
            <person name="Sun T."/>
            <person name="Guo L."/>
            <person name="Liang H."/>
            <person name="Lu P."/>
            <person name="Wu Y."/>
            <person name="Zhang Z."/>
            <person name="Ro D.K."/>
            <person name="Shang Y."/>
            <person name="Huang S."/>
            <person name="Yan J."/>
        </authorList>
    </citation>
    <scope>NUCLEOTIDE SEQUENCE [LARGE SCALE GENOMIC DNA]</scope>
    <source>
        <strain evidence="2">Ta-2019</strain>
    </source>
</reference>
<organism evidence="2 3">
    <name type="scientific">Taxus chinensis</name>
    <name type="common">Chinese yew</name>
    <name type="synonym">Taxus wallichiana var. chinensis</name>
    <dbReference type="NCBI Taxonomy" id="29808"/>
    <lineage>
        <taxon>Eukaryota</taxon>
        <taxon>Viridiplantae</taxon>
        <taxon>Streptophyta</taxon>
        <taxon>Embryophyta</taxon>
        <taxon>Tracheophyta</taxon>
        <taxon>Spermatophyta</taxon>
        <taxon>Pinopsida</taxon>
        <taxon>Pinidae</taxon>
        <taxon>Conifers II</taxon>
        <taxon>Cupressales</taxon>
        <taxon>Taxaceae</taxon>
        <taxon>Taxus</taxon>
    </lineage>
</organism>
<dbReference type="Proteomes" id="UP000824469">
    <property type="component" value="Unassembled WGS sequence"/>
</dbReference>
<dbReference type="GO" id="GO:0005737">
    <property type="term" value="C:cytoplasm"/>
    <property type="evidence" value="ECO:0007669"/>
    <property type="project" value="TreeGrafter"/>
</dbReference>
<dbReference type="EMBL" id="JAHRHJ020000001">
    <property type="protein sequence ID" value="KAH9331177.1"/>
    <property type="molecule type" value="Genomic_DNA"/>
</dbReference>
<evidence type="ECO:0000313" key="3">
    <source>
        <dbReference type="Proteomes" id="UP000824469"/>
    </source>
</evidence>
<accession>A0AA38LS02</accession>
<feature type="region of interest" description="Disordered" evidence="1">
    <location>
        <begin position="419"/>
        <end position="445"/>
    </location>
</feature>
<proteinExistence type="predicted"/>
<dbReference type="GO" id="GO:0005634">
    <property type="term" value="C:nucleus"/>
    <property type="evidence" value="ECO:0007669"/>
    <property type="project" value="TreeGrafter"/>
</dbReference>
<dbReference type="GO" id="GO:0000380">
    <property type="term" value="P:alternative mRNA splicing, via spliceosome"/>
    <property type="evidence" value="ECO:0007669"/>
    <property type="project" value="InterPro"/>
</dbReference>
<feature type="compositionally biased region" description="Basic residues" evidence="1">
    <location>
        <begin position="235"/>
        <end position="247"/>
    </location>
</feature>
<feature type="region of interest" description="Disordered" evidence="1">
    <location>
        <begin position="20"/>
        <end position="45"/>
    </location>
</feature>
<evidence type="ECO:0000313" key="2">
    <source>
        <dbReference type="EMBL" id="KAH9331177.1"/>
    </source>
</evidence>
<feature type="compositionally biased region" description="Basic and acidic residues" evidence="1">
    <location>
        <begin position="270"/>
        <end position="298"/>
    </location>
</feature>
<feature type="compositionally biased region" description="Basic and acidic residues" evidence="1">
    <location>
        <begin position="76"/>
        <end position="113"/>
    </location>
</feature>
<comment type="caution">
    <text evidence="2">The sequence shown here is derived from an EMBL/GenBank/DDBJ whole genome shotgun (WGS) entry which is preliminary data.</text>
</comment>
<gene>
    <name evidence="2" type="ORF">KI387_003285</name>
</gene>
<feature type="compositionally biased region" description="Low complexity" evidence="1">
    <location>
        <begin position="170"/>
        <end position="179"/>
    </location>
</feature>
<feature type="compositionally biased region" description="Low complexity" evidence="1">
    <location>
        <begin position="196"/>
        <end position="208"/>
    </location>
</feature>
<dbReference type="InterPro" id="IPR034604">
    <property type="entry name" value="SRRP53"/>
</dbReference>
<feature type="compositionally biased region" description="Basic residues" evidence="1">
    <location>
        <begin position="186"/>
        <end position="195"/>
    </location>
</feature>
<feature type="compositionally biased region" description="Basic and acidic residues" evidence="1">
    <location>
        <begin position="248"/>
        <end position="258"/>
    </location>
</feature>
<name>A0AA38LS02_TAXCH</name>
<keyword evidence="3" id="KW-1185">Reference proteome</keyword>
<dbReference type="PANTHER" id="PTHR31968:SF4">
    <property type="entry name" value="SERINE_ARGININE-RELATED PROTEIN 53"/>
    <property type="match status" value="1"/>
</dbReference>
<feature type="region of interest" description="Disordered" evidence="1">
    <location>
        <begin position="76"/>
        <end position="308"/>
    </location>
</feature>
<sequence>MEEDKAAAYYDELARKGGGAARFKQGLGYSSQSSQEPPNKGNAPFALSNFVKAASPVRAEAIGKEIQIENIREKLKKKGEYLPEQQKGRDVSKSLRTRREDTSDASGERDRSRSHSPKRIKEKSHERNGRHSRHRDYRSRSPYERHSRHRSKSAGRSSTHNNKRRHQRSYSRGNRNRSTSSDRSRDHHRHRRVRCRSSNSSSSQSHDSSYTRKIRREPSISFSGSEEDGRSSPYHSRRRGRGRSRSPSRRDYSKERTGKLNRNSSSRQQRTREEGLPHRNRKIDETKLSSRHNGKETTLKGNASSFKEKSQNLDYSKLIDGFDSMTPAEKVKAKMRLQLSETVVKDAKKGMSEEWERFDFNKEAPLDDDTKLDYFGDDTGAKDDTEFLRNTGTTFLSTAGQAKRESEIQAAHEAAIFGTRIHSSDNPPDLNPIIENTSQSDQNEDKIACMIKSDTVEDKGSKGNVLGNSLISEQ</sequence>